<dbReference type="Proteomes" id="UP000000238">
    <property type="component" value="Chromosome"/>
</dbReference>
<dbReference type="KEGG" id="hch:HCH_06073"/>
<evidence type="ECO:0000256" key="1">
    <source>
        <dbReference type="SAM" id="MobiDB-lite"/>
    </source>
</evidence>
<name>Q2S9F2_HAHCH</name>
<keyword evidence="3" id="KW-1185">Reference proteome</keyword>
<dbReference type="OrthoDB" id="5069709at2"/>
<reference evidence="2 3" key="1">
    <citation type="journal article" date="2005" name="Nucleic Acids Res.">
        <title>Genomic blueprint of Hahella chejuensis, a marine microbe producing an algicidal agent.</title>
        <authorList>
            <person name="Jeong H."/>
            <person name="Yim J.H."/>
            <person name="Lee C."/>
            <person name="Choi S.-H."/>
            <person name="Park Y.K."/>
            <person name="Yoon S.H."/>
            <person name="Hur C.-G."/>
            <person name="Kang H.-Y."/>
            <person name="Kim D."/>
            <person name="Lee H.H."/>
            <person name="Park K.H."/>
            <person name="Park S.-H."/>
            <person name="Park H.-S."/>
            <person name="Lee H.K."/>
            <person name="Oh T.K."/>
            <person name="Kim J.F."/>
        </authorList>
    </citation>
    <scope>NUCLEOTIDE SEQUENCE [LARGE SCALE GENOMIC DNA]</scope>
    <source>
        <strain evidence="2 3">KCTC 2396</strain>
    </source>
</reference>
<feature type="region of interest" description="Disordered" evidence="1">
    <location>
        <begin position="1"/>
        <end position="81"/>
    </location>
</feature>
<dbReference type="RefSeq" id="WP_011399780.1">
    <property type="nucleotide sequence ID" value="NC_007645.1"/>
</dbReference>
<protein>
    <submittedName>
        <fullName evidence="2">Uncharacterized protein</fullName>
    </submittedName>
</protein>
<sequence length="240" mass="25720">MEINANRGHQISAYERQDVNKSVSGRTSPLAGSSPKSVAPEAPVVNSQAAGASGDALRTSQHSETRSVEAHNAGSGSVSNESGYSQVISGLIEDSNKKFPLTETNARIILDRFVPEGFVPEAVAGPGGKGADLVTKGPDGQIFKIENKCTASARGFDKEISHAAQNQAEGCLVFVQVPEGTDAGRWMGKFWGNRQTILNDPTPENVQKLEVYKNTDIVIYDDKGNELLPRQPIFNPDGKR</sequence>
<proteinExistence type="predicted"/>
<evidence type="ECO:0000313" key="2">
    <source>
        <dbReference type="EMBL" id="ABC32722.1"/>
    </source>
</evidence>
<accession>Q2S9F2</accession>
<gene>
    <name evidence="2" type="ordered locus">HCH_06073</name>
</gene>
<dbReference type="AlphaFoldDB" id="Q2S9F2"/>
<evidence type="ECO:0000313" key="3">
    <source>
        <dbReference type="Proteomes" id="UP000000238"/>
    </source>
</evidence>
<organism evidence="2 3">
    <name type="scientific">Hahella chejuensis (strain KCTC 2396)</name>
    <dbReference type="NCBI Taxonomy" id="349521"/>
    <lineage>
        <taxon>Bacteria</taxon>
        <taxon>Pseudomonadati</taxon>
        <taxon>Pseudomonadota</taxon>
        <taxon>Gammaproteobacteria</taxon>
        <taxon>Oceanospirillales</taxon>
        <taxon>Hahellaceae</taxon>
        <taxon>Hahella</taxon>
    </lineage>
</organism>
<dbReference type="STRING" id="349521.HCH_06073"/>
<dbReference type="HOGENOM" id="CLU_1155149_0_0_6"/>
<dbReference type="EMBL" id="CP000155">
    <property type="protein sequence ID" value="ABC32722.1"/>
    <property type="molecule type" value="Genomic_DNA"/>
</dbReference>
<feature type="compositionally biased region" description="Polar residues" evidence="1">
    <location>
        <begin position="20"/>
        <end position="36"/>
    </location>
</feature>